<accession>A0A4Y9YD73</accession>
<dbReference type="InterPro" id="IPR058584">
    <property type="entry name" value="IMB1_TNPO1-like_TPR"/>
</dbReference>
<keyword evidence="5" id="KW-0677">Repeat</keyword>
<keyword evidence="6" id="KW-0653">Protein transport</keyword>
<dbReference type="AlphaFoldDB" id="A0A4Y9YD73"/>
<feature type="region of interest" description="Disordered" evidence="8">
    <location>
        <begin position="1"/>
        <end position="51"/>
    </location>
</feature>
<keyword evidence="12" id="KW-1185">Reference proteome</keyword>
<dbReference type="Pfam" id="PF18808">
    <property type="entry name" value="Importin_rep_4"/>
    <property type="match status" value="1"/>
</dbReference>
<dbReference type="Pfam" id="PF18829">
    <property type="entry name" value="Importin_rep_6"/>
    <property type="match status" value="1"/>
</dbReference>
<evidence type="ECO:0000313" key="11">
    <source>
        <dbReference type="EMBL" id="TFY60484.1"/>
    </source>
</evidence>
<feature type="compositionally biased region" description="Low complexity" evidence="8">
    <location>
        <begin position="76"/>
        <end position="86"/>
    </location>
</feature>
<dbReference type="GO" id="GO:0005737">
    <property type="term" value="C:cytoplasm"/>
    <property type="evidence" value="ECO:0007669"/>
    <property type="project" value="UniProtKB-SubCell"/>
</dbReference>
<evidence type="ECO:0000259" key="10">
    <source>
        <dbReference type="Pfam" id="PF25780"/>
    </source>
</evidence>
<evidence type="ECO:0000256" key="5">
    <source>
        <dbReference type="ARBA" id="ARBA00022737"/>
    </source>
</evidence>
<dbReference type="InterPro" id="IPR016024">
    <property type="entry name" value="ARM-type_fold"/>
</dbReference>
<dbReference type="InterPro" id="IPR057672">
    <property type="entry name" value="TPR_IPO4/5"/>
</dbReference>
<sequence length="1032" mass="112442">METTPVIEGALKAGSRRAKPALAANEWKERRRAKSLGGNCRDQAGRHSHRLVDDQPLRIDWSRFGQRRTILPPPSSSSSNTSSSSTHSFRRNACLLLFLRDALESVLRTAMDPVVPAEVTAELTQILSNLVLGDNEIRTAAETAVNERLAQTPEVYLLALAQFATSAATEVMRSFSLVLLRRLLFRSSSSQSGKSTRLTLYDHLSSQTLTTLERLLLHSLSHEPAQVVRRKAVDTICDLANNSMSRGRPWHALQAQAFGMAQSADANARESAYRAFAGCSNLVMDLQTDAVLTVLQKGLQDPESIEVRHAGLRAAVAYLTSCDAHQAAQSLSLMYPMLETLPALPHSQLPAFLNTLTPLATSNASLFAPHLPALLTFLPALILPSADPGPTPTVARPFPGGGSSFVFPPPGNSNGKEVDREVEPDEEAEEARKAALEFMISLSEAKPALVRRADGWVNAVVRACLGGMGMLRDDELEEWLEADPAEDPTDDTYPRVYEQALDRLACAVGGKTVLPAAFQEIPGMLASHDWKLRHAGLMAIAAVAEGTSKILQNELGKVVQLILPLFNDPYPRVRYAACHCVGQLCTDLDEVIQAEYHQQLFSVLIPALEAPEPRVHSHAAAALINFCEGVERDTLVPYLDPIVERLLKLLNPANSDGRQVKRYVQEQAVTTLAMVADASEATFAKHYSSIMPLLLNVLRNANGTEYRKLRAKAMECAGLIAIAVGRDVFRGDSATLVELLVHLQNSPVDPGDSMLPHYLIATWAKVCQAMGPEFEPYLPVVMPPLLQAASVKADVSIYYDEDTPEEKEGWETIQLDGRAVTIRTSAIDEKCQAFETLVIYTSTLGAAFSPYLPQCLELVLPSLRFYLHEGVREAAAMIIPMLIACGKQSNTLTNQMVSATFSQVINCISNETDASFLASLYKCLADSMLVLGGRTALSDELQAGAIAATQRQLHAFAEKRKARGGRGLAEIADEREDLALLEEMEEFALEDMARFLGMLEQNHPLLMAVSSVRDLGLGLGAWDSEDEGGGEG</sequence>
<evidence type="ECO:0008006" key="13">
    <source>
        <dbReference type="Google" id="ProtNLM"/>
    </source>
</evidence>
<name>A0A4Y9YD73_9AGAM</name>
<evidence type="ECO:0000256" key="1">
    <source>
        <dbReference type="ARBA" id="ARBA00004123"/>
    </source>
</evidence>
<dbReference type="InterPro" id="IPR041653">
    <property type="entry name" value="Importin_rep_4"/>
</dbReference>
<dbReference type="GO" id="GO:0005634">
    <property type="term" value="C:nucleus"/>
    <property type="evidence" value="ECO:0007669"/>
    <property type="project" value="UniProtKB-SubCell"/>
</dbReference>
<feature type="domain" description="IPO4/5-like TPR repeats" evidence="10">
    <location>
        <begin position="226"/>
        <end position="377"/>
    </location>
</feature>
<evidence type="ECO:0000256" key="2">
    <source>
        <dbReference type="ARBA" id="ARBA00004496"/>
    </source>
</evidence>
<gene>
    <name evidence="11" type="ORF">EVG20_g7397</name>
</gene>
<evidence type="ECO:0000313" key="12">
    <source>
        <dbReference type="Proteomes" id="UP000298327"/>
    </source>
</evidence>
<keyword evidence="4" id="KW-0963">Cytoplasm</keyword>
<feature type="domain" description="Importin subunit beta-1/Transportin-1-like TPR repeats" evidence="9">
    <location>
        <begin position="634"/>
        <end position="798"/>
    </location>
</feature>
<dbReference type="Pfam" id="PF25574">
    <property type="entry name" value="TPR_IMB1"/>
    <property type="match status" value="1"/>
</dbReference>
<feature type="region of interest" description="Disordered" evidence="8">
    <location>
        <begin position="67"/>
        <end position="86"/>
    </location>
</feature>
<dbReference type="Pfam" id="PF13513">
    <property type="entry name" value="HEAT_EZ"/>
    <property type="match status" value="1"/>
</dbReference>
<dbReference type="InterPro" id="IPR011989">
    <property type="entry name" value="ARM-like"/>
</dbReference>
<dbReference type="InterPro" id="IPR041389">
    <property type="entry name" value="Importin_rep_6"/>
</dbReference>
<comment type="caution">
    <text evidence="11">The sequence shown here is derived from an EMBL/GenBank/DDBJ whole genome shotgun (WGS) entry which is preliminary data.</text>
</comment>
<dbReference type="Gene3D" id="1.25.10.10">
    <property type="entry name" value="Leucine-rich Repeat Variant"/>
    <property type="match status" value="1"/>
</dbReference>
<dbReference type="Pfam" id="PF25780">
    <property type="entry name" value="TPR_IPO5"/>
    <property type="match status" value="1"/>
</dbReference>
<protein>
    <recommendedName>
        <fullName evidence="13">TOG domain-containing protein</fullName>
    </recommendedName>
</protein>
<reference evidence="11 12" key="1">
    <citation type="submission" date="2019-02" db="EMBL/GenBank/DDBJ databases">
        <title>Genome sequencing of the rare red list fungi Dentipellis fragilis.</title>
        <authorList>
            <person name="Buettner E."/>
            <person name="Kellner H."/>
        </authorList>
    </citation>
    <scope>NUCLEOTIDE SEQUENCE [LARGE SCALE GENOMIC DNA]</scope>
    <source>
        <strain evidence="11 12">DSM 105465</strain>
    </source>
</reference>
<evidence type="ECO:0000256" key="4">
    <source>
        <dbReference type="ARBA" id="ARBA00022490"/>
    </source>
</evidence>
<dbReference type="InterPro" id="IPR040122">
    <property type="entry name" value="Importin_beta"/>
</dbReference>
<dbReference type="EMBL" id="SEOQ01000560">
    <property type="protein sequence ID" value="TFY60484.1"/>
    <property type="molecule type" value="Genomic_DNA"/>
</dbReference>
<dbReference type="STRING" id="205917.A0A4Y9YD73"/>
<evidence type="ECO:0000256" key="6">
    <source>
        <dbReference type="ARBA" id="ARBA00022927"/>
    </source>
</evidence>
<evidence type="ECO:0000256" key="8">
    <source>
        <dbReference type="SAM" id="MobiDB-lite"/>
    </source>
</evidence>
<evidence type="ECO:0000259" key="9">
    <source>
        <dbReference type="Pfam" id="PF25574"/>
    </source>
</evidence>
<dbReference type="Proteomes" id="UP000298327">
    <property type="component" value="Unassembled WGS sequence"/>
</dbReference>
<evidence type="ECO:0000256" key="3">
    <source>
        <dbReference type="ARBA" id="ARBA00022448"/>
    </source>
</evidence>
<dbReference type="SUPFAM" id="SSF48371">
    <property type="entry name" value="ARM repeat"/>
    <property type="match status" value="1"/>
</dbReference>
<comment type="subcellular location">
    <subcellularLocation>
        <location evidence="2">Cytoplasm</location>
    </subcellularLocation>
    <subcellularLocation>
        <location evidence="1">Nucleus</location>
    </subcellularLocation>
</comment>
<dbReference type="GO" id="GO:0006606">
    <property type="term" value="P:protein import into nucleus"/>
    <property type="evidence" value="ECO:0007669"/>
    <property type="project" value="InterPro"/>
</dbReference>
<evidence type="ECO:0000256" key="7">
    <source>
        <dbReference type="ARBA" id="ARBA00023242"/>
    </source>
</evidence>
<keyword evidence="3" id="KW-0813">Transport</keyword>
<dbReference type="PANTHER" id="PTHR10527">
    <property type="entry name" value="IMPORTIN BETA"/>
    <property type="match status" value="1"/>
</dbReference>
<proteinExistence type="predicted"/>
<organism evidence="11 12">
    <name type="scientific">Dentipellis fragilis</name>
    <dbReference type="NCBI Taxonomy" id="205917"/>
    <lineage>
        <taxon>Eukaryota</taxon>
        <taxon>Fungi</taxon>
        <taxon>Dikarya</taxon>
        <taxon>Basidiomycota</taxon>
        <taxon>Agaricomycotina</taxon>
        <taxon>Agaricomycetes</taxon>
        <taxon>Russulales</taxon>
        <taxon>Hericiaceae</taxon>
        <taxon>Dentipellis</taxon>
    </lineage>
</organism>
<keyword evidence="7" id="KW-0539">Nucleus</keyword>
<dbReference type="OrthoDB" id="543373at2759"/>